<dbReference type="InterPro" id="IPR029044">
    <property type="entry name" value="Nucleotide-diphossugar_trans"/>
</dbReference>
<dbReference type="RefSeq" id="WP_189563343.1">
    <property type="nucleotide sequence ID" value="NZ_BMXF01000001.1"/>
</dbReference>
<gene>
    <name evidence="2" type="ORF">GCM10007390_11150</name>
</gene>
<dbReference type="Pfam" id="PF00535">
    <property type="entry name" value="Glycos_transf_2"/>
    <property type="match status" value="1"/>
</dbReference>
<dbReference type="Proteomes" id="UP000598271">
    <property type="component" value="Unassembled WGS sequence"/>
</dbReference>
<proteinExistence type="predicted"/>
<dbReference type="GO" id="GO:0016758">
    <property type="term" value="F:hexosyltransferase activity"/>
    <property type="evidence" value="ECO:0007669"/>
    <property type="project" value="UniProtKB-ARBA"/>
</dbReference>
<evidence type="ECO:0000313" key="3">
    <source>
        <dbReference type="Proteomes" id="UP000598271"/>
    </source>
</evidence>
<name>A0A8J3D2J1_9BACT</name>
<dbReference type="SUPFAM" id="SSF53448">
    <property type="entry name" value="Nucleotide-diphospho-sugar transferases"/>
    <property type="match status" value="1"/>
</dbReference>
<organism evidence="2 3">
    <name type="scientific">Persicitalea jodogahamensis</name>
    <dbReference type="NCBI Taxonomy" id="402147"/>
    <lineage>
        <taxon>Bacteria</taxon>
        <taxon>Pseudomonadati</taxon>
        <taxon>Bacteroidota</taxon>
        <taxon>Cytophagia</taxon>
        <taxon>Cytophagales</taxon>
        <taxon>Spirosomataceae</taxon>
        <taxon>Persicitalea</taxon>
    </lineage>
</organism>
<comment type="caution">
    <text evidence="2">The sequence shown here is derived from an EMBL/GenBank/DDBJ whole genome shotgun (WGS) entry which is preliminary data.</text>
</comment>
<accession>A0A8J3D2J1</accession>
<dbReference type="InterPro" id="IPR001173">
    <property type="entry name" value="Glyco_trans_2-like"/>
</dbReference>
<dbReference type="PANTHER" id="PTHR22916">
    <property type="entry name" value="GLYCOSYLTRANSFERASE"/>
    <property type="match status" value="1"/>
</dbReference>
<protein>
    <recommendedName>
        <fullName evidence="1">Glycosyltransferase 2-like domain-containing protein</fullName>
    </recommendedName>
</protein>
<dbReference type="AlphaFoldDB" id="A0A8J3D2J1"/>
<dbReference type="CDD" id="cd06433">
    <property type="entry name" value="GT_2_WfgS_like"/>
    <property type="match status" value="1"/>
</dbReference>
<dbReference type="EMBL" id="BMXF01000001">
    <property type="protein sequence ID" value="GHB59259.1"/>
    <property type="molecule type" value="Genomic_DNA"/>
</dbReference>
<keyword evidence="3" id="KW-1185">Reference proteome</keyword>
<evidence type="ECO:0000313" key="2">
    <source>
        <dbReference type="EMBL" id="GHB59259.1"/>
    </source>
</evidence>
<feature type="domain" description="Glycosyltransferase 2-like" evidence="1">
    <location>
        <begin position="20"/>
        <end position="123"/>
    </location>
</feature>
<sequence>MASDVESDGMKNDSNSPTISIIIATLNAEEGIGRTMESILTQSYDNVEVIVIDACSTDKTRAIVENFHGMNVTWVSEPDNGIYDAWNKGIRLSKGKWISFLGSGDTLINGALMRYIEFVQQLDTTPEFVSSIVNVVAQNGTVLYKMGLPWKWPLFLNSMGIAHVGSFHSRKLFEENGYFDITYKIAGDYEFLMRSKDKLIAHYIPELTVNMLYGGVSQGYKILEEDFRLRVSTGGMAKFRAKIRYLIDVVKMGARFYLDKFKIYNHSFSKRLP</sequence>
<reference evidence="2 3" key="1">
    <citation type="journal article" date="2014" name="Int. J. Syst. Evol. Microbiol.">
        <title>Complete genome sequence of Corynebacterium casei LMG S-19264T (=DSM 44701T), isolated from a smear-ripened cheese.</title>
        <authorList>
            <consortium name="US DOE Joint Genome Institute (JGI-PGF)"/>
            <person name="Walter F."/>
            <person name="Albersmeier A."/>
            <person name="Kalinowski J."/>
            <person name="Ruckert C."/>
        </authorList>
    </citation>
    <scope>NUCLEOTIDE SEQUENCE [LARGE SCALE GENOMIC DNA]</scope>
    <source>
        <strain evidence="2 3">KCTC 12866</strain>
    </source>
</reference>
<evidence type="ECO:0000259" key="1">
    <source>
        <dbReference type="Pfam" id="PF00535"/>
    </source>
</evidence>
<dbReference type="PANTHER" id="PTHR22916:SF67">
    <property type="entry name" value="COLANIC ACID BIOSYNTHESIS GLYCOSYL TRANSFERASE WCAE-RELATED"/>
    <property type="match status" value="1"/>
</dbReference>
<dbReference type="Gene3D" id="3.90.550.10">
    <property type="entry name" value="Spore Coat Polysaccharide Biosynthesis Protein SpsA, Chain A"/>
    <property type="match status" value="1"/>
</dbReference>